<evidence type="ECO:0000256" key="1">
    <source>
        <dbReference type="SAM" id="Phobius"/>
    </source>
</evidence>
<sequence length="310" mass="34887">MVILVEKLGRSLKFHHRLDHNNHPNHDAEEALLASFQAFRSEVSKLLSQIMVEAKPGSEFLSLAWVHRCLEALPMIDKAFAKLVVDVDYPIGKWEAAASEAYLKHSLNVLELLNKISSSLSHLSQARLALAHGLSLIESSPSLALKHLQKIQPNDLGNDFKVEGTKRNEEQFSSRKESIIHEAMMIMISSGLWLFGIMISGLCSDVKPYFLMRKSAHNLHDPSLESLDSLLSEEIRQKSMLKEIKEVNEAAAELATKIEHRKGDAAAEILGRRLEVLEKMLQKIGKQTDCLFSEVLVARNKLLDTIRLKK</sequence>
<feature type="transmembrane region" description="Helical" evidence="1">
    <location>
        <begin position="183"/>
        <end position="204"/>
    </location>
</feature>
<keyword evidence="1" id="KW-0472">Membrane</keyword>
<keyword evidence="3" id="KW-1185">Reference proteome</keyword>
<dbReference type="Proteomes" id="UP000295252">
    <property type="component" value="Chromosome IV"/>
</dbReference>
<evidence type="ECO:0000313" key="2">
    <source>
        <dbReference type="EMBL" id="CDP16363.1"/>
    </source>
</evidence>
<keyword evidence="1" id="KW-0812">Transmembrane</keyword>
<protein>
    <recommendedName>
        <fullName evidence="4">Protein BPS1, chloroplastic-like</fullName>
    </recommendedName>
</protein>
<name>A0A068V8W1_COFCA</name>
<gene>
    <name evidence="2" type="ORF">GSCOC_T00018197001</name>
</gene>
<dbReference type="Gramene" id="CDP16363">
    <property type="protein sequence ID" value="CDP16363"/>
    <property type="gene ID" value="GSCOC_T00018197001"/>
</dbReference>
<dbReference type="PANTHER" id="PTHR31509">
    <property type="entry name" value="BPS1-LIKE PROTEIN"/>
    <property type="match status" value="1"/>
</dbReference>
<dbReference type="EMBL" id="HG739206">
    <property type="protein sequence ID" value="CDP16363.1"/>
    <property type="molecule type" value="Genomic_DNA"/>
</dbReference>
<evidence type="ECO:0008006" key="4">
    <source>
        <dbReference type="Google" id="ProtNLM"/>
    </source>
</evidence>
<organism evidence="2 3">
    <name type="scientific">Coffea canephora</name>
    <name type="common">Robusta coffee</name>
    <dbReference type="NCBI Taxonomy" id="49390"/>
    <lineage>
        <taxon>Eukaryota</taxon>
        <taxon>Viridiplantae</taxon>
        <taxon>Streptophyta</taxon>
        <taxon>Embryophyta</taxon>
        <taxon>Tracheophyta</taxon>
        <taxon>Spermatophyta</taxon>
        <taxon>Magnoliopsida</taxon>
        <taxon>eudicotyledons</taxon>
        <taxon>Gunneridae</taxon>
        <taxon>Pentapetalae</taxon>
        <taxon>asterids</taxon>
        <taxon>lamiids</taxon>
        <taxon>Gentianales</taxon>
        <taxon>Rubiaceae</taxon>
        <taxon>Ixoroideae</taxon>
        <taxon>Gardenieae complex</taxon>
        <taxon>Bertiereae - Coffeeae clade</taxon>
        <taxon>Coffeeae</taxon>
        <taxon>Coffea</taxon>
    </lineage>
</organism>
<keyword evidence="1" id="KW-1133">Transmembrane helix</keyword>
<accession>A0A068V8W1</accession>
<reference evidence="3" key="1">
    <citation type="journal article" date="2014" name="Science">
        <title>The coffee genome provides insight into the convergent evolution of caffeine biosynthesis.</title>
        <authorList>
            <person name="Denoeud F."/>
            <person name="Carretero-Paulet L."/>
            <person name="Dereeper A."/>
            <person name="Droc G."/>
            <person name="Guyot R."/>
            <person name="Pietrella M."/>
            <person name="Zheng C."/>
            <person name="Alberti A."/>
            <person name="Anthony F."/>
            <person name="Aprea G."/>
            <person name="Aury J.M."/>
            <person name="Bento P."/>
            <person name="Bernard M."/>
            <person name="Bocs S."/>
            <person name="Campa C."/>
            <person name="Cenci A."/>
            <person name="Combes M.C."/>
            <person name="Crouzillat D."/>
            <person name="Da Silva C."/>
            <person name="Daddiego L."/>
            <person name="De Bellis F."/>
            <person name="Dussert S."/>
            <person name="Garsmeur O."/>
            <person name="Gayraud T."/>
            <person name="Guignon V."/>
            <person name="Jahn K."/>
            <person name="Jamilloux V."/>
            <person name="Joet T."/>
            <person name="Labadie K."/>
            <person name="Lan T."/>
            <person name="Leclercq J."/>
            <person name="Lepelley M."/>
            <person name="Leroy T."/>
            <person name="Li L.T."/>
            <person name="Librado P."/>
            <person name="Lopez L."/>
            <person name="Munoz A."/>
            <person name="Noel B."/>
            <person name="Pallavicini A."/>
            <person name="Perrotta G."/>
            <person name="Poncet V."/>
            <person name="Pot D."/>
            <person name="Priyono X."/>
            <person name="Rigoreau M."/>
            <person name="Rouard M."/>
            <person name="Rozas J."/>
            <person name="Tranchant-Dubreuil C."/>
            <person name="VanBuren R."/>
            <person name="Zhang Q."/>
            <person name="Andrade A.C."/>
            <person name="Argout X."/>
            <person name="Bertrand B."/>
            <person name="de Kochko A."/>
            <person name="Graziosi G."/>
            <person name="Henry R.J."/>
            <person name="Jayarama X."/>
            <person name="Ming R."/>
            <person name="Nagai C."/>
            <person name="Rounsley S."/>
            <person name="Sankoff D."/>
            <person name="Giuliano G."/>
            <person name="Albert V.A."/>
            <person name="Wincker P."/>
            <person name="Lashermes P."/>
        </authorList>
    </citation>
    <scope>NUCLEOTIDE SEQUENCE [LARGE SCALE GENOMIC DNA]</scope>
    <source>
        <strain evidence="3">cv. DH200-94</strain>
    </source>
</reference>
<dbReference type="PhylomeDB" id="A0A068V8W1"/>
<dbReference type="AlphaFoldDB" id="A0A068V8W1"/>
<dbReference type="OrthoDB" id="985898at2759"/>
<dbReference type="OMA" id="WIQQCFE"/>
<dbReference type="STRING" id="49390.A0A068V8W1"/>
<dbReference type="InParanoid" id="A0A068V8W1"/>
<evidence type="ECO:0000313" key="3">
    <source>
        <dbReference type="Proteomes" id="UP000295252"/>
    </source>
</evidence>
<proteinExistence type="predicted"/>